<proteinExistence type="predicted"/>
<dbReference type="InterPro" id="IPR050052">
    <property type="entry name" value="ATP-dep_Clp_protease_ClpX"/>
</dbReference>
<evidence type="ECO:0000313" key="6">
    <source>
        <dbReference type="EMBL" id="KAG2231315.1"/>
    </source>
</evidence>
<dbReference type="PANTHER" id="PTHR48102:SF7">
    <property type="entry name" value="ATP-DEPENDENT CLP PROTEASE ATP-BINDING SUBUNIT CLPX-LIKE, MITOCHONDRIAL"/>
    <property type="match status" value="1"/>
</dbReference>
<reference evidence="6" key="1">
    <citation type="submission" date="2021-01" db="EMBL/GenBank/DDBJ databases">
        <title>Metabolic potential, ecology and presence of endohyphal bacteria is reflected in genomic diversity of Mucoromycotina.</title>
        <authorList>
            <person name="Muszewska A."/>
            <person name="Okrasinska A."/>
            <person name="Steczkiewicz K."/>
            <person name="Drgas O."/>
            <person name="Orlowska M."/>
            <person name="Perlinska-Lenart U."/>
            <person name="Aleksandrzak-Piekarczyk T."/>
            <person name="Szatraj K."/>
            <person name="Zielenkiewicz U."/>
            <person name="Pilsyk S."/>
            <person name="Malc E."/>
            <person name="Mieczkowski P."/>
            <person name="Kruszewska J.S."/>
            <person name="Biernat P."/>
            <person name="Pawlowska J."/>
        </authorList>
    </citation>
    <scope>NUCLEOTIDE SEQUENCE</scope>
    <source>
        <strain evidence="6">WA0000018081</strain>
    </source>
</reference>
<dbReference type="Proteomes" id="UP000613177">
    <property type="component" value="Unassembled WGS sequence"/>
</dbReference>
<dbReference type="Gene3D" id="3.40.50.300">
    <property type="entry name" value="P-loop containing nucleotide triphosphate hydrolases"/>
    <property type="match status" value="1"/>
</dbReference>
<dbReference type="InterPro" id="IPR003593">
    <property type="entry name" value="AAA+_ATPase"/>
</dbReference>
<evidence type="ECO:0000256" key="3">
    <source>
        <dbReference type="SAM" id="MobiDB-lite"/>
    </source>
</evidence>
<dbReference type="PANTHER" id="PTHR48102">
    <property type="entry name" value="ATP-DEPENDENT CLP PROTEASE ATP-BINDING SUBUNIT CLPX-LIKE, MITOCHONDRIAL-RELATED"/>
    <property type="match status" value="1"/>
</dbReference>
<evidence type="ECO:0000259" key="4">
    <source>
        <dbReference type="SMART" id="SM00382"/>
    </source>
</evidence>
<dbReference type="SMART" id="SM00382">
    <property type="entry name" value="AAA"/>
    <property type="match status" value="1"/>
</dbReference>
<evidence type="ECO:0000259" key="5">
    <source>
        <dbReference type="SMART" id="SM01086"/>
    </source>
</evidence>
<dbReference type="Pfam" id="PF07724">
    <property type="entry name" value="AAA_2"/>
    <property type="match status" value="1"/>
</dbReference>
<dbReference type="SUPFAM" id="SSF52540">
    <property type="entry name" value="P-loop containing nucleoside triphosphate hydrolases"/>
    <property type="match status" value="1"/>
</dbReference>
<dbReference type="Pfam" id="PF10431">
    <property type="entry name" value="ClpB_D2-small"/>
    <property type="match status" value="1"/>
</dbReference>
<dbReference type="InterPro" id="IPR019489">
    <property type="entry name" value="Clp_ATPase_C"/>
</dbReference>
<feature type="domain" description="AAA+ ATPase" evidence="4">
    <location>
        <begin position="204"/>
        <end position="380"/>
    </location>
</feature>
<name>A0A8H7SMT6_9FUNG</name>
<dbReference type="InterPro" id="IPR003959">
    <property type="entry name" value="ATPase_AAA_core"/>
</dbReference>
<keyword evidence="2" id="KW-0067">ATP-binding</keyword>
<comment type="caution">
    <text evidence="6">The sequence shown here is derived from an EMBL/GenBank/DDBJ whole genome shotgun (WGS) entry which is preliminary data.</text>
</comment>
<organism evidence="6 7">
    <name type="scientific">Thamnidium elegans</name>
    <dbReference type="NCBI Taxonomy" id="101142"/>
    <lineage>
        <taxon>Eukaryota</taxon>
        <taxon>Fungi</taxon>
        <taxon>Fungi incertae sedis</taxon>
        <taxon>Mucoromycota</taxon>
        <taxon>Mucoromycotina</taxon>
        <taxon>Mucoromycetes</taxon>
        <taxon>Mucorales</taxon>
        <taxon>Mucorineae</taxon>
        <taxon>Mucoraceae</taxon>
        <taxon>Thamnidium</taxon>
    </lineage>
</organism>
<dbReference type="GO" id="GO:0051603">
    <property type="term" value="P:proteolysis involved in protein catabolic process"/>
    <property type="evidence" value="ECO:0007669"/>
    <property type="project" value="TreeGrafter"/>
</dbReference>
<sequence length="570" mass="63084">HSKIFLRLSSKANLLGIKPVNTFLLRRTYNTEYTEGTHHVPNNPLDELLNHLESTKVSDPRTIVKHLNDYVIGQDTAKKTLAVAVFNHYNRVRSNLIYQHELQQQDNENIDNYNDSKPHAEHHHPALPSEYYTTNSPIQSVGPDLVPAERMPSYDKWSQRRNWENPPSTSSNTAPHSKVIAVTGDKKKVQLSQPKVTDDGTVYDKSNVMLIGPTGSGKTLLARTLAQVLQVPFSMSDATPFTQAGYVGEDVELVIQRLLQACDYDVKKAETGIVFIDEIDKISRRSDSMSASRDVSGEGVQQSLLRMLEGTIINVTDKSGGNSQQNNRRNGMPGSSVGNGQAGGNTGGKGETYAVDTSNILFILSGAFVGLDRTIQDRMAKGSIGFNALIRSLEDDKIELPSNNGIKKEVCNPLSLTEPADLVKYGLIPEFVGRLPVISSVNNLSADDLVRVLTEPKNSLLKQYQGLFQLSQVDLRFSKAALRKIAELALEKKTGARGLRRIMENLLLDPMYETPSSCVKQVIINSKVVCSEKKAIYLGKDQRHLGDKIIALDDEEDTNNTETLREVTVM</sequence>
<keyword evidence="1" id="KW-0547">Nucleotide-binding</keyword>
<evidence type="ECO:0000256" key="2">
    <source>
        <dbReference type="ARBA" id="ARBA00022840"/>
    </source>
</evidence>
<accession>A0A8H7SMT6</accession>
<dbReference type="InterPro" id="IPR027417">
    <property type="entry name" value="P-loop_NTPase"/>
</dbReference>
<evidence type="ECO:0000313" key="7">
    <source>
        <dbReference type="Proteomes" id="UP000613177"/>
    </source>
</evidence>
<protein>
    <submittedName>
        <fullName evidence="6">Uncharacterized protein</fullName>
    </submittedName>
</protein>
<feature type="region of interest" description="Disordered" evidence="3">
    <location>
        <begin position="109"/>
        <end position="176"/>
    </location>
</feature>
<dbReference type="AlphaFoldDB" id="A0A8H7SMT6"/>
<feature type="domain" description="Clp ATPase C-terminal" evidence="5">
    <location>
        <begin position="444"/>
        <end position="538"/>
    </location>
</feature>
<feature type="compositionally biased region" description="Low complexity" evidence="3">
    <location>
        <begin position="319"/>
        <end position="331"/>
    </location>
</feature>
<dbReference type="GO" id="GO:0005524">
    <property type="term" value="F:ATP binding"/>
    <property type="evidence" value="ECO:0007669"/>
    <property type="project" value="UniProtKB-KW"/>
</dbReference>
<dbReference type="GO" id="GO:0016887">
    <property type="term" value="F:ATP hydrolysis activity"/>
    <property type="evidence" value="ECO:0007669"/>
    <property type="project" value="InterPro"/>
</dbReference>
<dbReference type="EMBL" id="JAEPRE010000156">
    <property type="protein sequence ID" value="KAG2231315.1"/>
    <property type="molecule type" value="Genomic_DNA"/>
</dbReference>
<dbReference type="SMART" id="SM01086">
    <property type="entry name" value="ClpB_D2-small"/>
    <property type="match status" value="1"/>
</dbReference>
<dbReference type="GO" id="GO:0005759">
    <property type="term" value="C:mitochondrial matrix"/>
    <property type="evidence" value="ECO:0007669"/>
    <property type="project" value="TreeGrafter"/>
</dbReference>
<feature type="compositionally biased region" description="Polar residues" evidence="3">
    <location>
        <begin position="165"/>
        <end position="175"/>
    </location>
</feature>
<gene>
    <name evidence="6" type="ORF">INT48_001251</name>
</gene>
<feature type="non-terminal residue" evidence="6">
    <location>
        <position position="1"/>
    </location>
</feature>
<keyword evidence="7" id="KW-1185">Reference proteome</keyword>
<dbReference type="FunFam" id="1.10.8.60:FF:000002">
    <property type="entry name" value="ATP-dependent Clp protease ATP-binding subunit ClpX"/>
    <property type="match status" value="1"/>
</dbReference>
<evidence type="ECO:0000256" key="1">
    <source>
        <dbReference type="ARBA" id="ARBA00022741"/>
    </source>
</evidence>
<feature type="compositionally biased region" description="Gly residues" evidence="3">
    <location>
        <begin position="340"/>
        <end position="349"/>
    </location>
</feature>
<feature type="region of interest" description="Disordered" evidence="3">
    <location>
        <begin position="316"/>
        <end position="349"/>
    </location>
</feature>
<dbReference type="Gene3D" id="1.10.8.60">
    <property type="match status" value="1"/>
</dbReference>